<evidence type="ECO:0000313" key="2">
    <source>
        <dbReference type="Proteomes" id="UP000290540"/>
    </source>
</evidence>
<name>A0A4Q2V0Y6_FUSOX</name>
<comment type="caution">
    <text evidence="1">The sequence shown here is derived from an EMBL/GenBank/DDBJ whole genome shotgun (WGS) entry which is preliminary data.</text>
</comment>
<protein>
    <submittedName>
        <fullName evidence="1">Uncharacterized protein</fullName>
    </submittedName>
</protein>
<dbReference type="Proteomes" id="UP000290540">
    <property type="component" value="Unassembled WGS sequence"/>
</dbReference>
<accession>A0A4Q2V0Y6</accession>
<organism evidence="1 2">
    <name type="scientific">Fusarium oxysporum f. sp. narcissi</name>
    <dbReference type="NCBI Taxonomy" id="451672"/>
    <lineage>
        <taxon>Eukaryota</taxon>
        <taxon>Fungi</taxon>
        <taxon>Dikarya</taxon>
        <taxon>Ascomycota</taxon>
        <taxon>Pezizomycotina</taxon>
        <taxon>Sordariomycetes</taxon>
        <taxon>Hypocreomycetidae</taxon>
        <taxon>Hypocreales</taxon>
        <taxon>Nectriaceae</taxon>
        <taxon>Fusarium</taxon>
        <taxon>Fusarium oxysporum species complex</taxon>
    </lineage>
</organism>
<reference evidence="1 2" key="1">
    <citation type="submission" date="2016-12" db="EMBL/GenBank/DDBJ databases">
        <title>Draft genome sequence of Fusarium oxysporum causing rot on Narcissus.</title>
        <authorList>
            <person name="Armitage A.D."/>
            <person name="Taylor A."/>
            <person name="Clarkson J.P."/>
            <person name="Harrison R.J."/>
            <person name="Jackson A.C."/>
        </authorList>
    </citation>
    <scope>NUCLEOTIDE SEQUENCE [LARGE SCALE GENOMIC DNA]</scope>
    <source>
        <strain evidence="1 2">N139</strain>
    </source>
</reference>
<gene>
    <name evidence="1" type="ORF">BFJ63_vAg17363</name>
</gene>
<dbReference type="AlphaFoldDB" id="A0A4Q2V0Y6"/>
<sequence length="83" mass="8982">MSVLLHVHTLVVSLKIGLPHKLLGAPVDSAGKRIFALLIMSLHVQFAVVAASEELPASYDFALKVYLFLRYVLSGGPLGLVRL</sequence>
<proteinExistence type="predicted"/>
<evidence type="ECO:0000313" key="1">
    <source>
        <dbReference type="EMBL" id="RYC79750.1"/>
    </source>
</evidence>
<dbReference type="EMBL" id="MQTW01000525">
    <property type="protein sequence ID" value="RYC79750.1"/>
    <property type="molecule type" value="Genomic_DNA"/>
</dbReference>